<evidence type="ECO:0000313" key="1">
    <source>
        <dbReference type="EMBL" id="TGY95589.1"/>
    </source>
</evidence>
<dbReference type="Proteomes" id="UP000304953">
    <property type="component" value="Unassembled WGS sequence"/>
</dbReference>
<comment type="caution">
    <text evidence="1">The sequence shown here is derived from an EMBL/GenBank/DDBJ whole genome shotgun (WGS) entry which is preliminary data.</text>
</comment>
<protein>
    <submittedName>
        <fullName evidence="1">Uncharacterized protein</fullName>
    </submittedName>
</protein>
<sequence>MRVTDQIMNATARKAGVPVNMSLANYLNKNQKNSLEDVFGGNAAADLTKKRGYEKLEKAAEELAKSAQAFLAEGQDSMFAKAKESGNNEEIYSHVEKLLENYNSAIKSLKSNSSPLDDYYRQMLSGAAGENSEALKTAGITIGKDGTLSLDKGKLKEADLESLEKLFGPSGSFSEKVAFLGERIADNAGANALSYSSKYNSSGSSYAAFGNKYDIWG</sequence>
<organism evidence="1 2">
    <name type="scientific">Petralouisia muris</name>
    <dbReference type="NCBI Taxonomy" id="3032872"/>
    <lineage>
        <taxon>Bacteria</taxon>
        <taxon>Bacillati</taxon>
        <taxon>Bacillota</taxon>
        <taxon>Clostridia</taxon>
        <taxon>Lachnospirales</taxon>
        <taxon>Lachnospiraceae</taxon>
        <taxon>Petralouisia</taxon>
    </lineage>
</organism>
<keyword evidence="2" id="KW-1185">Reference proteome</keyword>
<dbReference type="EMBL" id="SRYA01000027">
    <property type="protein sequence ID" value="TGY95589.1"/>
    <property type="molecule type" value="Genomic_DNA"/>
</dbReference>
<reference evidence="1" key="1">
    <citation type="submission" date="2019-04" db="EMBL/GenBank/DDBJ databases">
        <title>Microbes associate with the intestines of laboratory mice.</title>
        <authorList>
            <person name="Navarre W."/>
            <person name="Wong E."/>
            <person name="Huang K."/>
            <person name="Tropini C."/>
            <person name="Ng K."/>
            <person name="Yu B."/>
        </authorList>
    </citation>
    <scope>NUCLEOTIDE SEQUENCE</scope>
    <source>
        <strain evidence="1">NM01_1-7b</strain>
    </source>
</reference>
<name>A0AC61RUY6_9FIRM</name>
<evidence type="ECO:0000313" key="2">
    <source>
        <dbReference type="Proteomes" id="UP000304953"/>
    </source>
</evidence>
<gene>
    <name evidence="1" type="ORF">E5329_14300</name>
</gene>
<accession>A0AC61RUY6</accession>
<proteinExistence type="predicted"/>